<dbReference type="PANTHER" id="PTHR31265">
    <property type="entry name" value="OS02G0527500 PROTEIN-RELATED"/>
    <property type="match status" value="1"/>
</dbReference>
<feature type="domain" description="DUF642" evidence="7">
    <location>
        <begin position="30"/>
        <end position="176"/>
    </location>
</feature>
<dbReference type="Gene3D" id="2.60.120.260">
    <property type="entry name" value="Galactose-binding domain-like"/>
    <property type="match status" value="1"/>
</dbReference>
<dbReference type="AlphaFoldDB" id="A9P1W3"/>
<comment type="subcellular location">
    <subcellularLocation>
        <location evidence="1">Secreted</location>
        <location evidence="1">Cell wall</location>
    </subcellularLocation>
</comment>
<keyword evidence="5" id="KW-0325">Glycoprotein</keyword>
<evidence type="ECO:0000313" key="8">
    <source>
        <dbReference type="EMBL" id="ABK26874.1"/>
    </source>
</evidence>
<dbReference type="InterPro" id="IPR008979">
    <property type="entry name" value="Galactose-bd-like_sf"/>
</dbReference>
<dbReference type="InterPro" id="IPR052437">
    <property type="entry name" value="Pectin_Meth_Modulator"/>
</dbReference>
<evidence type="ECO:0000256" key="6">
    <source>
        <dbReference type="SAM" id="SignalP"/>
    </source>
</evidence>
<accession>A9P1W3</accession>
<evidence type="ECO:0000256" key="4">
    <source>
        <dbReference type="ARBA" id="ARBA00022729"/>
    </source>
</evidence>
<dbReference type="SUPFAM" id="SSF49785">
    <property type="entry name" value="Galactose-binding domain-like"/>
    <property type="match status" value="1"/>
</dbReference>
<keyword evidence="3" id="KW-0964">Secreted</keyword>
<reference evidence="8" key="1">
    <citation type="journal article" date="2008" name="BMC Genomics">
        <title>A conifer genomics resource of 200,000 spruce (Picea spp.) ESTs and 6,464 high-quality, sequence-finished full-length cDNAs for Sitka spruce (Picea sitchensis).</title>
        <authorList>
            <person name="Ralph S.G."/>
            <person name="Chun H.J."/>
            <person name="Kolosova N."/>
            <person name="Cooper D."/>
            <person name="Oddy C."/>
            <person name="Ritland C.E."/>
            <person name="Kirkpatrick R."/>
            <person name="Moore R."/>
            <person name="Barber S."/>
            <person name="Holt R.A."/>
            <person name="Jones S.J."/>
            <person name="Marra M.A."/>
            <person name="Douglas C.J."/>
            <person name="Ritland K."/>
            <person name="Bohlmann J."/>
        </authorList>
    </citation>
    <scope>NUCLEOTIDE SEQUENCE</scope>
    <source>
        <tissue evidence="8">Green portion of the leader tissue</tissue>
    </source>
</reference>
<dbReference type="OMA" id="AQSEYVE"/>
<keyword evidence="2" id="KW-0134">Cell wall</keyword>
<protein>
    <recommendedName>
        <fullName evidence="7">DUF642 domain-containing protein</fullName>
    </recommendedName>
</protein>
<proteinExistence type="evidence at transcript level"/>
<dbReference type="InterPro" id="IPR006946">
    <property type="entry name" value="DGR2-like_dom"/>
</dbReference>
<organism evidence="8">
    <name type="scientific">Picea sitchensis</name>
    <name type="common">Sitka spruce</name>
    <name type="synonym">Pinus sitchensis</name>
    <dbReference type="NCBI Taxonomy" id="3332"/>
    <lineage>
        <taxon>Eukaryota</taxon>
        <taxon>Viridiplantae</taxon>
        <taxon>Streptophyta</taxon>
        <taxon>Embryophyta</taxon>
        <taxon>Tracheophyta</taxon>
        <taxon>Spermatophyta</taxon>
        <taxon>Pinopsida</taxon>
        <taxon>Pinidae</taxon>
        <taxon>Conifers I</taxon>
        <taxon>Pinales</taxon>
        <taxon>Pinaceae</taxon>
        <taxon>Picea</taxon>
    </lineage>
</organism>
<sequence>MWSSGVSICRFLCLLQFLFQLWVSVTASDGLLPNGDFELAPKPKDLKGTVLLGRNSLPQWRTKGFVEYITSGHHQRDMLVVVPEGAHAVRLGNEASISQSIKVTRGSYYSLTFSAARTCAQSERLNVSVPPFSGDISIQTLYSSNGWDAYSWAFRAPSSVVDVILHNPGVEEDPACDRCWTQ</sequence>
<name>A9P1W3_PICSI</name>
<evidence type="ECO:0000259" key="7">
    <source>
        <dbReference type="Pfam" id="PF04862"/>
    </source>
</evidence>
<dbReference type="Pfam" id="PF04862">
    <property type="entry name" value="DUF642"/>
    <property type="match status" value="1"/>
</dbReference>
<dbReference type="EMBL" id="EF087639">
    <property type="protein sequence ID" value="ABK26874.1"/>
    <property type="molecule type" value="mRNA"/>
</dbReference>
<evidence type="ECO:0000256" key="1">
    <source>
        <dbReference type="ARBA" id="ARBA00004191"/>
    </source>
</evidence>
<feature type="signal peptide" evidence="6">
    <location>
        <begin position="1"/>
        <end position="27"/>
    </location>
</feature>
<evidence type="ECO:0000256" key="3">
    <source>
        <dbReference type="ARBA" id="ARBA00022525"/>
    </source>
</evidence>
<keyword evidence="4 6" id="KW-0732">Signal</keyword>
<evidence type="ECO:0000256" key="5">
    <source>
        <dbReference type="ARBA" id="ARBA00023180"/>
    </source>
</evidence>
<feature type="chain" id="PRO_5002741380" description="DUF642 domain-containing protein" evidence="6">
    <location>
        <begin position="28"/>
        <end position="182"/>
    </location>
</feature>
<evidence type="ECO:0000256" key="2">
    <source>
        <dbReference type="ARBA" id="ARBA00022512"/>
    </source>
</evidence>